<dbReference type="EMBL" id="UINC01149758">
    <property type="protein sequence ID" value="SVD42420.1"/>
    <property type="molecule type" value="Genomic_DNA"/>
</dbReference>
<proteinExistence type="predicted"/>
<sequence length="47" mass="5603">VDEIIQWFLPNRVGDMRDVFMNSVGGLSGLWLGRFLFWEQQFLKRNS</sequence>
<keyword evidence="1" id="KW-0812">Transmembrane</keyword>
<dbReference type="NCBIfam" id="NF037970">
    <property type="entry name" value="vanZ_1"/>
    <property type="match status" value="1"/>
</dbReference>
<dbReference type="AlphaFoldDB" id="A0A382V7K6"/>
<evidence type="ECO:0000313" key="3">
    <source>
        <dbReference type="EMBL" id="SVD42420.1"/>
    </source>
</evidence>
<evidence type="ECO:0000256" key="1">
    <source>
        <dbReference type="SAM" id="Phobius"/>
    </source>
</evidence>
<dbReference type="InterPro" id="IPR006976">
    <property type="entry name" value="VanZ-like"/>
</dbReference>
<accession>A0A382V7K6</accession>
<keyword evidence="1" id="KW-0472">Membrane</keyword>
<reference evidence="3" key="1">
    <citation type="submission" date="2018-05" db="EMBL/GenBank/DDBJ databases">
        <authorList>
            <person name="Lanie J.A."/>
            <person name="Ng W.-L."/>
            <person name="Kazmierczak K.M."/>
            <person name="Andrzejewski T.M."/>
            <person name="Davidsen T.M."/>
            <person name="Wayne K.J."/>
            <person name="Tettelin H."/>
            <person name="Glass J.I."/>
            <person name="Rusch D."/>
            <person name="Podicherti R."/>
            <person name="Tsui H.-C.T."/>
            <person name="Winkler M.E."/>
        </authorList>
    </citation>
    <scope>NUCLEOTIDE SEQUENCE</scope>
</reference>
<name>A0A382V7K6_9ZZZZ</name>
<organism evidence="3">
    <name type="scientific">marine metagenome</name>
    <dbReference type="NCBI Taxonomy" id="408172"/>
    <lineage>
        <taxon>unclassified sequences</taxon>
        <taxon>metagenomes</taxon>
        <taxon>ecological metagenomes</taxon>
    </lineage>
</organism>
<evidence type="ECO:0000259" key="2">
    <source>
        <dbReference type="Pfam" id="PF04892"/>
    </source>
</evidence>
<keyword evidence="1" id="KW-1133">Transmembrane helix</keyword>
<feature type="transmembrane region" description="Helical" evidence="1">
    <location>
        <begin position="19"/>
        <end position="37"/>
    </location>
</feature>
<feature type="non-terminal residue" evidence="3">
    <location>
        <position position="1"/>
    </location>
</feature>
<dbReference type="Pfam" id="PF04892">
    <property type="entry name" value="VanZ"/>
    <property type="match status" value="1"/>
</dbReference>
<gene>
    <name evidence="3" type="ORF">METZ01_LOCUS395274</name>
</gene>
<protein>
    <recommendedName>
        <fullName evidence="2">VanZ-like domain-containing protein</fullName>
    </recommendedName>
</protein>
<feature type="domain" description="VanZ-like" evidence="2">
    <location>
        <begin position="2"/>
        <end position="35"/>
    </location>
</feature>